<evidence type="ECO:0000313" key="3">
    <source>
        <dbReference type="Proteomes" id="UP000222542"/>
    </source>
</evidence>
<dbReference type="CDD" id="cd04480">
    <property type="entry name" value="RPA1_DBD_A_like"/>
    <property type="match status" value="1"/>
</dbReference>
<dbReference type="EMBL" id="AYRZ02000011">
    <property type="protein sequence ID" value="PHT68054.1"/>
    <property type="molecule type" value="Genomic_DNA"/>
</dbReference>
<dbReference type="InterPro" id="IPR012340">
    <property type="entry name" value="NA-bd_OB-fold"/>
</dbReference>
<protein>
    <recommendedName>
        <fullName evidence="1">Replication protein A 70 kDa DNA-binding subunit B/D first OB fold domain-containing protein</fullName>
    </recommendedName>
</protein>
<dbReference type="InterPro" id="IPR003871">
    <property type="entry name" value="RFA1B/D_OB_1st"/>
</dbReference>
<dbReference type="SUPFAM" id="SSF50249">
    <property type="entry name" value="Nucleic acid-binding proteins"/>
    <property type="match status" value="1"/>
</dbReference>
<dbReference type="PANTHER" id="PTHR47165">
    <property type="entry name" value="OS03G0429900 PROTEIN"/>
    <property type="match status" value="1"/>
</dbReference>
<dbReference type="Gramene" id="PHT68054">
    <property type="protein sequence ID" value="PHT68054"/>
    <property type="gene ID" value="T459_27541"/>
</dbReference>
<dbReference type="AlphaFoldDB" id="A0A2G2YE77"/>
<dbReference type="Pfam" id="PF02721">
    <property type="entry name" value="DUF223"/>
    <property type="match status" value="1"/>
</dbReference>
<gene>
    <name evidence="2" type="ORF">T459_27541</name>
</gene>
<proteinExistence type="predicted"/>
<evidence type="ECO:0000313" key="2">
    <source>
        <dbReference type="EMBL" id="PHT68054.1"/>
    </source>
</evidence>
<sequence length="142" mass="16078">MIRVRICRMWDAINSKKKKRELISLDMIFVDEKGNLVHAIVRENHVSRFKNNLIEGSLFTIKTFKVVESSGVYRPVENSLKIIFFSSTAIKSLSEDIVDIPVNGFHFIKPELIESRVNNNMILSDVVGCLYGVGDMESAGSK</sequence>
<dbReference type="PANTHER" id="PTHR47165:SF4">
    <property type="entry name" value="OS03G0429900 PROTEIN"/>
    <property type="match status" value="1"/>
</dbReference>
<keyword evidence="3" id="KW-1185">Reference proteome</keyword>
<comment type="caution">
    <text evidence="2">The sequence shown here is derived from an EMBL/GenBank/DDBJ whole genome shotgun (WGS) entry which is preliminary data.</text>
</comment>
<feature type="domain" description="Replication protein A 70 kDa DNA-binding subunit B/D first OB fold" evidence="1">
    <location>
        <begin position="2"/>
        <end position="91"/>
    </location>
</feature>
<name>A0A2G2YE77_CAPAN</name>
<dbReference type="STRING" id="4072.A0A2G2YE77"/>
<reference evidence="2 3" key="1">
    <citation type="journal article" date="2014" name="Nat. Genet.">
        <title>Genome sequence of the hot pepper provides insights into the evolution of pungency in Capsicum species.</title>
        <authorList>
            <person name="Kim S."/>
            <person name="Park M."/>
            <person name="Yeom S.I."/>
            <person name="Kim Y.M."/>
            <person name="Lee J.M."/>
            <person name="Lee H.A."/>
            <person name="Seo E."/>
            <person name="Choi J."/>
            <person name="Cheong K."/>
            <person name="Kim K.T."/>
            <person name="Jung K."/>
            <person name="Lee G.W."/>
            <person name="Oh S.K."/>
            <person name="Bae C."/>
            <person name="Kim S.B."/>
            <person name="Lee H.Y."/>
            <person name="Kim S.Y."/>
            <person name="Kim M.S."/>
            <person name="Kang B.C."/>
            <person name="Jo Y.D."/>
            <person name="Yang H.B."/>
            <person name="Jeong H.J."/>
            <person name="Kang W.H."/>
            <person name="Kwon J.K."/>
            <person name="Shin C."/>
            <person name="Lim J.Y."/>
            <person name="Park J.H."/>
            <person name="Huh J.H."/>
            <person name="Kim J.S."/>
            <person name="Kim B.D."/>
            <person name="Cohen O."/>
            <person name="Paran I."/>
            <person name="Suh M.C."/>
            <person name="Lee S.B."/>
            <person name="Kim Y.K."/>
            <person name="Shin Y."/>
            <person name="Noh S.J."/>
            <person name="Park J."/>
            <person name="Seo Y.S."/>
            <person name="Kwon S.Y."/>
            <person name="Kim H.A."/>
            <person name="Park J.M."/>
            <person name="Kim H.J."/>
            <person name="Choi S.B."/>
            <person name="Bosland P.W."/>
            <person name="Reeves G."/>
            <person name="Jo S.H."/>
            <person name="Lee B.W."/>
            <person name="Cho H.T."/>
            <person name="Choi H.S."/>
            <person name="Lee M.S."/>
            <person name="Yu Y."/>
            <person name="Do Choi Y."/>
            <person name="Park B.S."/>
            <person name="van Deynze A."/>
            <person name="Ashrafi H."/>
            <person name="Hill T."/>
            <person name="Kim W.T."/>
            <person name="Pai H.S."/>
            <person name="Ahn H.K."/>
            <person name="Yeam I."/>
            <person name="Giovannoni J.J."/>
            <person name="Rose J.K."/>
            <person name="Sorensen I."/>
            <person name="Lee S.J."/>
            <person name="Kim R.W."/>
            <person name="Choi I.Y."/>
            <person name="Choi B.S."/>
            <person name="Lim J.S."/>
            <person name="Lee Y.H."/>
            <person name="Choi D."/>
        </authorList>
    </citation>
    <scope>NUCLEOTIDE SEQUENCE [LARGE SCALE GENOMIC DNA]</scope>
    <source>
        <strain evidence="3">cv. CM334</strain>
    </source>
</reference>
<accession>A0A2G2YE77</accession>
<reference evidence="2 3" key="2">
    <citation type="journal article" date="2017" name="Genome Biol.">
        <title>New reference genome sequences of hot pepper reveal the massive evolution of plant disease-resistance genes by retroduplication.</title>
        <authorList>
            <person name="Kim S."/>
            <person name="Park J."/>
            <person name="Yeom S.I."/>
            <person name="Kim Y.M."/>
            <person name="Seo E."/>
            <person name="Kim K.T."/>
            <person name="Kim M.S."/>
            <person name="Lee J.M."/>
            <person name="Cheong K."/>
            <person name="Shin H.S."/>
            <person name="Kim S.B."/>
            <person name="Han K."/>
            <person name="Lee J."/>
            <person name="Park M."/>
            <person name="Lee H.A."/>
            <person name="Lee H.Y."/>
            <person name="Lee Y."/>
            <person name="Oh S."/>
            <person name="Lee J.H."/>
            <person name="Choi E."/>
            <person name="Choi E."/>
            <person name="Lee S.E."/>
            <person name="Jeon J."/>
            <person name="Kim H."/>
            <person name="Choi G."/>
            <person name="Song H."/>
            <person name="Lee J."/>
            <person name="Lee S.C."/>
            <person name="Kwon J.K."/>
            <person name="Lee H.Y."/>
            <person name="Koo N."/>
            <person name="Hong Y."/>
            <person name="Kim R.W."/>
            <person name="Kang W.H."/>
            <person name="Huh J.H."/>
            <person name="Kang B.C."/>
            <person name="Yang T.J."/>
            <person name="Lee Y.H."/>
            <person name="Bennetzen J.L."/>
            <person name="Choi D."/>
        </authorList>
    </citation>
    <scope>NUCLEOTIDE SEQUENCE [LARGE SCALE GENOMIC DNA]</scope>
    <source>
        <strain evidence="3">cv. CM334</strain>
    </source>
</reference>
<dbReference type="Proteomes" id="UP000222542">
    <property type="component" value="Unassembled WGS sequence"/>
</dbReference>
<dbReference type="OMA" id="ASEHNFH"/>
<evidence type="ECO:0000259" key="1">
    <source>
        <dbReference type="Pfam" id="PF02721"/>
    </source>
</evidence>
<dbReference type="Gene3D" id="2.40.50.140">
    <property type="entry name" value="Nucleic acid-binding proteins"/>
    <property type="match status" value="1"/>
</dbReference>
<organism evidence="2 3">
    <name type="scientific">Capsicum annuum</name>
    <name type="common">Capsicum pepper</name>
    <dbReference type="NCBI Taxonomy" id="4072"/>
    <lineage>
        <taxon>Eukaryota</taxon>
        <taxon>Viridiplantae</taxon>
        <taxon>Streptophyta</taxon>
        <taxon>Embryophyta</taxon>
        <taxon>Tracheophyta</taxon>
        <taxon>Spermatophyta</taxon>
        <taxon>Magnoliopsida</taxon>
        <taxon>eudicotyledons</taxon>
        <taxon>Gunneridae</taxon>
        <taxon>Pentapetalae</taxon>
        <taxon>asterids</taxon>
        <taxon>lamiids</taxon>
        <taxon>Solanales</taxon>
        <taxon>Solanaceae</taxon>
        <taxon>Solanoideae</taxon>
        <taxon>Capsiceae</taxon>
        <taxon>Capsicum</taxon>
    </lineage>
</organism>